<evidence type="ECO:0000313" key="4">
    <source>
        <dbReference type="Proteomes" id="UP000559809"/>
    </source>
</evidence>
<keyword evidence="4" id="KW-1185">Reference proteome</keyword>
<dbReference type="SUPFAM" id="SSF51735">
    <property type="entry name" value="NAD(P)-binding Rossmann-fold domains"/>
    <property type="match status" value="1"/>
</dbReference>
<dbReference type="PANTHER" id="PTHR42760">
    <property type="entry name" value="SHORT-CHAIN DEHYDROGENASES/REDUCTASES FAMILY MEMBER"/>
    <property type="match status" value="1"/>
</dbReference>
<evidence type="ECO:0000256" key="2">
    <source>
        <dbReference type="ARBA" id="ARBA00023002"/>
    </source>
</evidence>
<name>A0A853G044_9BURK</name>
<evidence type="ECO:0000256" key="1">
    <source>
        <dbReference type="ARBA" id="ARBA00006484"/>
    </source>
</evidence>
<proteinExistence type="inferred from homology"/>
<dbReference type="PROSITE" id="PS51257">
    <property type="entry name" value="PROKAR_LIPOPROTEIN"/>
    <property type="match status" value="1"/>
</dbReference>
<reference evidence="3 4" key="1">
    <citation type="submission" date="2020-07" db="EMBL/GenBank/DDBJ databases">
        <title>Taxonomic revisions and descriptions of new bacterial species based on genomic comparisons in the high-G+C-content subgroup of the family Alcaligenaceae.</title>
        <authorList>
            <person name="Szabo A."/>
            <person name="Felfoldi T."/>
        </authorList>
    </citation>
    <scope>NUCLEOTIDE SEQUENCE [LARGE SCALE GENOMIC DNA]</scope>
    <source>
        <strain evidence="3 4">LMG 24012</strain>
    </source>
</reference>
<protein>
    <submittedName>
        <fullName evidence="3">SDR family oxidoreductase</fullName>
    </submittedName>
</protein>
<sequence>MSDSKLGVVIGGANGIGAACCELMAQRGWRVVVIDLDETQARQLARSVGGVGMGADIRDLKSLESLANTIEKDLGPVRSLVVSAAAFQERHSPGDFPLDLFRTVMQVNVEGTFNANRAFGVRMVESGGGSIVNIASTVAHGSSPLHAYGPSKAAVVNLTRNFASQWGRHGIRVNSVSPGTTEVARVLQRPPGRYASDVKDHMALGRRVQPNEVAEGVEFLASDRASAITGVDLLIDAGWLAASTWGLYGGVPKPSED</sequence>
<evidence type="ECO:0000313" key="3">
    <source>
        <dbReference type="EMBL" id="NYT49697.1"/>
    </source>
</evidence>
<dbReference type="FunFam" id="3.40.50.720:FF:000084">
    <property type="entry name" value="Short-chain dehydrogenase reductase"/>
    <property type="match status" value="1"/>
</dbReference>
<gene>
    <name evidence="3" type="ORF">H0A72_10310</name>
</gene>
<dbReference type="AlphaFoldDB" id="A0A853G044"/>
<dbReference type="PRINTS" id="PR00081">
    <property type="entry name" value="GDHRDH"/>
</dbReference>
<dbReference type="InterPro" id="IPR002347">
    <property type="entry name" value="SDR_fam"/>
</dbReference>
<dbReference type="GO" id="GO:0016616">
    <property type="term" value="F:oxidoreductase activity, acting on the CH-OH group of donors, NAD or NADP as acceptor"/>
    <property type="evidence" value="ECO:0007669"/>
    <property type="project" value="TreeGrafter"/>
</dbReference>
<dbReference type="CDD" id="cd05233">
    <property type="entry name" value="SDR_c"/>
    <property type="match status" value="1"/>
</dbReference>
<organism evidence="3 4">
    <name type="scientific">Parapusillimonas granuli</name>
    <dbReference type="NCBI Taxonomy" id="380911"/>
    <lineage>
        <taxon>Bacteria</taxon>
        <taxon>Pseudomonadati</taxon>
        <taxon>Pseudomonadota</taxon>
        <taxon>Betaproteobacteria</taxon>
        <taxon>Burkholderiales</taxon>
        <taxon>Alcaligenaceae</taxon>
        <taxon>Parapusillimonas</taxon>
    </lineage>
</organism>
<dbReference type="Pfam" id="PF13561">
    <property type="entry name" value="adh_short_C2"/>
    <property type="match status" value="1"/>
</dbReference>
<comment type="similarity">
    <text evidence="1">Belongs to the short-chain dehydrogenases/reductases (SDR) family.</text>
</comment>
<accession>A0A853G044</accession>
<dbReference type="EMBL" id="JACCEM010000005">
    <property type="protein sequence ID" value="NYT49697.1"/>
    <property type="molecule type" value="Genomic_DNA"/>
</dbReference>
<dbReference type="PANTHER" id="PTHR42760:SF133">
    <property type="entry name" value="3-OXOACYL-[ACYL-CARRIER-PROTEIN] REDUCTASE"/>
    <property type="match status" value="1"/>
</dbReference>
<dbReference type="Proteomes" id="UP000559809">
    <property type="component" value="Unassembled WGS sequence"/>
</dbReference>
<keyword evidence="2" id="KW-0560">Oxidoreductase</keyword>
<dbReference type="Gene3D" id="3.40.50.720">
    <property type="entry name" value="NAD(P)-binding Rossmann-like Domain"/>
    <property type="match status" value="1"/>
</dbReference>
<dbReference type="RefSeq" id="WP_180155009.1">
    <property type="nucleotide sequence ID" value="NZ_JACCEM010000005.1"/>
</dbReference>
<dbReference type="InterPro" id="IPR036291">
    <property type="entry name" value="NAD(P)-bd_dom_sf"/>
</dbReference>
<comment type="caution">
    <text evidence="3">The sequence shown here is derived from an EMBL/GenBank/DDBJ whole genome shotgun (WGS) entry which is preliminary data.</text>
</comment>